<dbReference type="EnsemblMetazoa" id="PPAI002594-RA">
    <property type="protein sequence ID" value="PPAI002594-PA"/>
    <property type="gene ID" value="PPAI002594"/>
</dbReference>
<proteinExistence type="predicted"/>
<sequence length="408" mass="47308">MDYEQSQYRYKLAFLEQFDVNSVSSFGLPTRNCQSSFNSLDGLLYLVPESTSDLFYRFQYTNRCYAGLQIEDRNGEQVRVPGVMCYSQYDRDVVNFKAFSETYMPETTNITRYMYFVRQPIFYKMTKISYKKGDRLNVYPVFEKNLGQYTMCNDADTEEKFTITINYKKIIDFDFESYKLFPCLYSELESDDGFNRFNDVNLPGLFEILDKDNNYAPRKIPISRSCIDNLPYTSNIQIKVDLGTTIPPHSCASAKGKVLIRRYDTQINATFNVHLANMGNFTDHTTLRKSATIIEYEKEDVILDDIKISGRNSIIIIIPLYVAYLILGCVVGMIFFCLLLFTVIKSMNYVDKANFRDNWYRTSERFSAAASNAAEFTKAKGAILGDKLIRLGDYICNVGHWIYLEIEK</sequence>
<name>A0A1B0D537_PHLPP</name>
<dbReference type="VEuPathDB" id="VectorBase:PPAPM1_008838"/>
<evidence type="ECO:0000313" key="2">
    <source>
        <dbReference type="Proteomes" id="UP000092462"/>
    </source>
</evidence>
<evidence type="ECO:0000313" key="1">
    <source>
        <dbReference type="EnsemblMetazoa" id="PPAI002594-PA"/>
    </source>
</evidence>
<dbReference type="Proteomes" id="UP000092462">
    <property type="component" value="Unassembled WGS sequence"/>
</dbReference>
<organism evidence="1 2">
    <name type="scientific">Phlebotomus papatasi</name>
    <name type="common">Sandfly</name>
    <dbReference type="NCBI Taxonomy" id="29031"/>
    <lineage>
        <taxon>Eukaryota</taxon>
        <taxon>Metazoa</taxon>
        <taxon>Ecdysozoa</taxon>
        <taxon>Arthropoda</taxon>
        <taxon>Hexapoda</taxon>
        <taxon>Insecta</taxon>
        <taxon>Pterygota</taxon>
        <taxon>Neoptera</taxon>
        <taxon>Endopterygota</taxon>
        <taxon>Diptera</taxon>
        <taxon>Nematocera</taxon>
        <taxon>Psychodoidea</taxon>
        <taxon>Psychodidae</taxon>
        <taxon>Phlebotomus</taxon>
        <taxon>Phlebotomus</taxon>
    </lineage>
</organism>
<protein>
    <submittedName>
        <fullName evidence="1">Uncharacterized protein</fullName>
    </submittedName>
</protein>
<reference evidence="1" key="1">
    <citation type="submission" date="2022-08" db="UniProtKB">
        <authorList>
            <consortium name="EnsemblMetazoa"/>
        </authorList>
    </citation>
    <scope>IDENTIFICATION</scope>
    <source>
        <strain evidence="1">Israel</strain>
    </source>
</reference>
<dbReference type="VEuPathDB" id="VectorBase:PPAI002594"/>
<dbReference type="AlphaFoldDB" id="A0A1B0D537"/>
<dbReference type="EMBL" id="AJVK01011703">
    <property type="status" value="NOT_ANNOTATED_CDS"/>
    <property type="molecule type" value="Genomic_DNA"/>
</dbReference>
<accession>A0A1B0D537</accession>
<keyword evidence="2" id="KW-1185">Reference proteome</keyword>